<dbReference type="InterPro" id="IPR005269">
    <property type="entry name" value="LOG"/>
</dbReference>
<dbReference type="InterPro" id="IPR031100">
    <property type="entry name" value="LOG_fam"/>
</dbReference>
<comment type="caution">
    <text evidence="4">The sequence shown here is derived from an EMBL/GenBank/DDBJ whole genome shotgun (WGS) entry which is preliminary data.</text>
</comment>
<gene>
    <name evidence="4" type="ORF">GCM10011516_05590</name>
</gene>
<evidence type="ECO:0000313" key="4">
    <source>
        <dbReference type="EMBL" id="GGE10755.1"/>
    </source>
</evidence>
<proteinExistence type="inferred from homology"/>
<dbReference type="NCBIfam" id="TIGR00730">
    <property type="entry name" value="Rossman fold protein, TIGR00730 family"/>
    <property type="match status" value="1"/>
</dbReference>
<dbReference type="GO" id="GO:0009691">
    <property type="term" value="P:cytokinin biosynthetic process"/>
    <property type="evidence" value="ECO:0007669"/>
    <property type="project" value="UniProtKB-UniRule"/>
</dbReference>
<reference evidence="4" key="1">
    <citation type="journal article" date="2014" name="Int. J. Syst. Evol. Microbiol.">
        <title>Complete genome sequence of Corynebacterium casei LMG S-19264T (=DSM 44701T), isolated from a smear-ripened cheese.</title>
        <authorList>
            <consortium name="US DOE Joint Genome Institute (JGI-PGF)"/>
            <person name="Walter F."/>
            <person name="Albersmeier A."/>
            <person name="Kalinowski J."/>
            <person name="Ruckert C."/>
        </authorList>
    </citation>
    <scope>NUCLEOTIDE SEQUENCE</scope>
    <source>
        <strain evidence="4">CGMCC 1.15966</strain>
    </source>
</reference>
<dbReference type="Proteomes" id="UP000614460">
    <property type="component" value="Unassembled WGS sequence"/>
</dbReference>
<name>A0A8H9KUK9_9SPHI</name>
<dbReference type="EMBL" id="BMKM01000001">
    <property type="protein sequence ID" value="GGE10755.1"/>
    <property type="molecule type" value="Genomic_DNA"/>
</dbReference>
<comment type="similarity">
    <text evidence="2 3">Belongs to the LOG family.</text>
</comment>
<dbReference type="RefSeq" id="WP_094257553.1">
    <property type="nucleotide sequence ID" value="NZ_BMKM01000001.1"/>
</dbReference>
<organism evidence="4 5">
    <name type="scientific">Sphingobacterium cellulitidis</name>
    <dbReference type="NCBI Taxonomy" id="1768011"/>
    <lineage>
        <taxon>Bacteria</taxon>
        <taxon>Pseudomonadati</taxon>
        <taxon>Bacteroidota</taxon>
        <taxon>Sphingobacteriia</taxon>
        <taxon>Sphingobacteriales</taxon>
        <taxon>Sphingobacteriaceae</taxon>
        <taxon>Sphingobacterium</taxon>
    </lineage>
</organism>
<dbReference type="AlphaFoldDB" id="A0A8H9KUK9"/>
<keyword evidence="3" id="KW-0378">Hydrolase</keyword>
<evidence type="ECO:0000313" key="5">
    <source>
        <dbReference type="Proteomes" id="UP000614460"/>
    </source>
</evidence>
<keyword evidence="5" id="KW-1185">Reference proteome</keyword>
<dbReference type="PANTHER" id="PTHR31223">
    <property type="entry name" value="LOG FAMILY PROTEIN YJL055W"/>
    <property type="match status" value="1"/>
</dbReference>
<dbReference type="Pfam" id="PF03641">
    <property type="entry name" value="Lysine_decarbox"/>
    <property type="match status" value="1"/>
</dbReference>
<dbReference type="GO" id="GO:0008714">
    <property type="term" value="F:AMP nucleosidase activity"/>
    <property type="evidence" value="ECO:0007669"/>
    <property type="project" value="UniProtKB-EC"/>
</dbReference>
<reference evidence="4" key="2">
    <citation type="submission" date="2020-09" db="EMBL/GenBank/DDBJ databases">
        <authorList>
            <person name="Sun Q."/>
            <person name="Zhou Y."/>
        </authorList>
    </citation>
    <scope>NUCLEOTIDE SEQUENCE</scope>
    <source>
        <strain evidence="4">CGMCC 1.15966</strain>
    </source>
</reference>
<dbReference type="GO" id="GO:0005829">
    <property type="term" value="C:cytosol"/>
    <property type="evidence" value="ECO:0007669"/>
    <property type="project" value="TreeGrafter"/>
</dbReference>
<dbReference type="EC" id="3.2.2.n1" evidence="3"/>
<keyword evidence="3" id="KW-0203">Cytokinin biosynthesis</keyword>
<protein>
    <recommendedName>
        <fullName evidence="3">Cytokinin riboside 5'-monophosphate phosphoribohydrolase</fullName>
        <ecNumber evidence="3">3.2.2.n1</ecNumber>
    </recommendedName>
</protein>
<dbReference type="Gene3D" id="3.40.50.450">
    <property type="match status" value="1"/>
</dbReference>
<evidence type="ECO:0000256" key="2">
    <source>
        <dbReference type="ARBA" id="ARBA00006763"/>
    </source>
</evidence>
<evidence type="ECO:0000256" key="1">
    <source>
        <dbReference type="ARBA" id="ARBA00000274"/>
    </source>
</evidence>
<sequence>MKLNQIVVFCASSPGHEGTFVNAAREVGRVFVERGITLVYGGGRVGLMGAVADAVMENQGQVIGVIPQFLNSKEIGHNGITTLIEVDTMHERKAKMNALCDGVIALPGGFGTMEELFEMTTWGQLGLHKKPIGILNINGFYDHLIAFIQHMVDTGLLKEENQRMILYADNIENLLEQMEAYEAPPVPKWLNLEKS</sequence>
<evidence type="ECO:0000256" key="3">
    <source>
        <dbReference type="RuleBase" id="RU363015"/>
    </source>
</evidence>
<comment type="catalytic activity">
    <reaction evidence="1">
        <text>AMP + H2O = D-ribose 5-phosphate + adenine</text>
        <dbReference type="Rhea" id="RHEA:20129"/>
        <dbReference type="ChEBI" id="CHEBI:15377"/>
        <dbReference type="ChEBI" id="CHEBI:16708"/>
        <dbReference type="ChEBI" id="CHEBI:78346"/>
        <dbReference type="ChEBI" id="CHEBI:456215"/>
        <dbReference type="EC" id="3.2.2.4"/>
    </reaction>
</comment>
<dbReference type="PANTHER" id="PTHR31223:SF70">
    <property type="entry name" value="LOG FAMILY PROTEIN YJL055W"/>
    <property type="match status" value="1"/>
</dbReference>
<accession>A0A8H9KUK9</accession>
<dbReference type="SUPFAM" id="SSF102405">
    <property type="entry name" value="MCP/YpsA-like"/>
    <property type="match status" value="1"/>
</dbReference>